<comment type="caution">
    <text evidence="1">The sequence shown here is derived from an EMBL/GenBank/DDBJ whole genome shotgun (WGS) entry which is preliminary data.</text>
</comment>
<dbReference type="Proteomes" id="UP001430584">
    <property type="component" value="Unassembled WGS sequence"/>
</dbReference>
<evidence type="ECO:0000313" key="2">
    <source>
        <dbReference type="Proteomes" id="UP001430584"/>
    </source>
</evidence>
<sequence length="130" mass="15180">MRRLARRYIDDEYYVAPTVFWEAGHETLVHDGHKFNLAAISDMMRNLVRDIERRVAELAFRDGPRVAEYLQSRDPTQFSDDLNLDDRGKNFIDLDANKDLHGGFGRVYSWPCLRVRPLGLTPHILFLGYL</sequence>
<dbReference type="RefSeq" id="XP_066635403.1">
    <property type="nucleotide sequence ID" value="XM_066775284.1"/>
</dbReference>
<name>A0ABR3CS78_9PEZI</name>
<dbReference type="GeneID" id="92007905"/>
<dbReference type="EMBL" id="JAJVCZ030000003">
    <property type="protein sequence ID" value="KAL0262374.1"/>
    <property type="molecule type" value="Genomic_DNA"/>
</dbReference>
<reference evidence="1 2" key="1">
    <citation type="submission" date="2024-02" db="EMBL/GenBank/DDBJ databases">
        <title>De novo assembly and annotation of 12 fungi associated with fruit tree decline syndrome in Ontario, Canada.</title>
        <authorList>
            <person name="Sulman M."/>
            <person name="Ellouze W."/>
            <person name="Ilyukhin E."/>
        </authorList>
    </citation>
    <scope>NUCLEOTIDE SEQUENCE [LARGE SCALE GENOMIC DNA]</scope>
    <source>
        <strain evidence="1 2">FDS-637</strain>
    </source>
</reference>
<protein>
    <submittedName>
        <fullName evidence="1">Uncharacterized protein</fullName>
    </submittedName>
</protein>
<accession>A0ABR3CS78</accession>
<evidence type="ECO:0000313" key="1">
    <source>
        <dbReference type="EMBL" id="KAL0262374.1"/>
    </source>
</evidence>
<gene>
    <name evidence="1" type="ORF">SLS55_003820</name>
</gene>
<keyword evidence="2" id="KW-1185">Reference proteome</keyword>
<proteinExistence type="predicted"/>
<organism evidence="1 2">
    <name type="scientific">Diplodia seriata</name>
    <dbReference type="NCBI Taxonomy" id="420778"/>
    <lineage>
        <taxon>Eukaryota</taxon>
        <taxon>Fungi</taxon>
        <taxon>Dikarya</taxon>
        <taxon>Ascomycota</taxon>
        <taxon>Pezizomycotina</taxon>
        <taxon>Dothideomycetes</taxon>
        <taxon>Dothideomycetes incertae sedis</taxon>
        <taxon>Botryosphaeriales</taxon>
        <taxon>Botryosphaeriaceae</taxon>
        <taxon>Diplodia</taxon>
    </lineage>
</organism>